<keyword evidence="2" id="KW-1003">Cell membrane</keyword>
<organism evidence="6 7">
    <name type="scientific">Tenacibaculum finnmarkense genomovar ulcerans</name>
    <dbReference type="NCBI Taxonomy" id="2781388"/>
    <lineage>
        <taxon>Bacteria</taxon>
        <taxon>Pseudomonadati</taxon>
        <taxon>Bacteroidota</taxon>
        <taxon>Flavobacteriia</taxon>
        <taxon>Flavobacteriales</taxon>
        <taxon>Flavobacteriaceae</taxon>
        <taxon>Tenacibaculum</taxon>
        <taxon>Tenacibaculum finnmarkense</taxon>
    </lineage>
</organism>
<proteinExistence type="predicted"/>
<accession>A0A2I2LFW2</accession>
<evidence type="ECO:0000256" key="5">
    <source>
        <dbReference type="ARBA" id="ARBA00023136"/>
    </source>
</evidence>
<dbReference type="Pfam" id="PF10070">
    <property type="entry name" value="DabA"/>
    <property type="match status" value="1"/>
</dbReference>
<keyword evidence="4" id="KW-0862">Zinc</keyword>
<dbReference type="InterPro" id="IPR018752">
    <property type="entry name" value="DabA"/>
</dbReference>
<sequence length="835" mass="95750">MSTKKAVFDEAFTLHQLKHFLPAQAPLKDFVHHNTLHAFQELEFFKALRVSSTIFGNRTLLPLSNYRKKYKNGEINDQIINEIITVKKGKNQIDDWRKKMFNLEEPVFINPRIGQLRAHWQSDYSIDMDAMVRPKLIRLINAYLDQGIAIKGFPKQADGLLNTIIEIQEHSYAKVFNSKRAIKLLYKKEKSLSDILCLIVGDQRYYEQYLLDQQYTHPGISGMVCAIEKKPDALYAARPILLFEFIYLELLLELEALELSVNKNFRPLAIGADFAPEDIFREVKTTDYWEVLELWHTSFELMFHDQVLAGIKYSKKEELTAIKTQAFFCIDDREESIRRNIELLFPECQTFGTPAHFNILAKFKPEKAKFATQICPSSASPKHLIKEVNRKTTFKTDIHFNNNTHGFFVGFIVSQTVGFWSSFKLLLNIFNPKKSVGQYSAESDHMDYNSTLIYENKNNLKDEKDDLEDNLIVGFTLSEMIKMVKEELFNTGLTKNFMPLVYFFGHGGSSTNNPYFAGYNCGACAGRPSTVNARLFAQMANRKDLRKALVKQGIIIPESTHFVGAYHDTTQDTFDYFDQELIPEILATAHAKNKEKFEAGLAMNAKERARQFLLINTKKTPKKVHKIVKKRALSLFEPRPEYNHSNNALFIVGHRNLTRNLFLDQRAFLNSYDYKSDADGALLANILSAGTGVAGGINLEYFFSTVDNEKLGAGSKLPQNVMGLYSVANGVKGDLRPGLPYQMIDVHDPVRILTIVEQKPEIVLKVLKANPDTFGWYDKGWMKLAVYNPFNKELYILVNGSFQIYHPIQKVVPKIENFERFIESSSNNLPIHQFN</sequence>
<evidence type="ECO:0000256" key="2">
    <source>
        <dbReference type="ARBA" id="ARBA00022475"/>
    </source>
</evidence>
<reference evidence="6 7" key="1">
    <citation type="submission" date="2017-11" db="EMBL/GenBank/DDBJ databases">
        <authorList>
            <person name="Duchaud E."/>
        </authorList>
    </citation>
    <scope>NUCLEOTIDE SEQUENCE [LARGE SCALE GENOMIC DNA]</scope>
    <source>
        <strain evidence="6 7">TNO010</strain>
    </source>
</reference>
<gene>
    <name evidence="6" type="ORF">TNO010_120271</name>
</gene>
<evidence type="ECO:0000313" key="6">
    <source>
        <dbReference type="EMBL" id="SOS58464.1"/>
    </source>
</evidence>
<dbReference type="PANTHER" id="PTHR38344">
    <property type="entry name" value="UPF0753 PROTEIN AQ_863"/>
    <property type="match status" value="1"/>
</dbReference>
<dbReference type="Proteomes" id="UP000490060">
    <property type="component" value="Unassembled WGS sequence"/>
</dbReference>
<keyword evidence="5" id="KW-0472">Membrane</keyword>
<dbReference type="AlphaFoldDB" id="A0A2I2LFW2"/>
<dbReference type="RefSeq" id="WP_172504921.1">
    <property type="nucleotide sequence ID" value="NZ_OENE01000004.1"/>
</dbReference>
<evidence type="ECO:0000256" key="3">
    <source>
        <dbReference type="ARBA" id="ARBA00022723"/>
    </source>
</evidence>
<dbReference type="EMBL" id="OENE01000004">
    <property type="protein sequence ID" value="SOS58464.1"/>
    <property type="molecule type" value="Genomic_DNA"/>
</dbReference>
<evidence type="ECO:0000313" key="7">
    <source>
        <dbReference type="Proteomes" id="UP000490060"/>
    </source>
</evidence>
<keyword evidence="1" id="KW-0813">Transport</keyword>
<dbReference type="GO" id="GO:0046872">
    <property type="term" value="F:metal ion binding"/>
    <property type="evidence" value="ECO:0007669"/>
    <property type="project" value="UniProtKB-KW"/>
</dbReference>
<evidence type="ECO:0000256" key="1">
    <source>
        <dbReference type="ARBA" id="ARBA00022448"/>
    </source>
</evidence>
<evidence type="ECO:0000256" key="4">
    <source>
        <dbReference type="ARBA" id="ARBA00022833"/>
    </source>
</evidence>
<dbReference type="PANTHER" id="PTHR38344:SF1">
    <property type="entry name" value="INORGANIC CARBON TRANSPORTER SUBUNIT DABA-RELATED"/>
    <property type="match status" value="1"/>
</dbReference>
<name>A0A2I2LFW2_9FLAO</name>
<protein>
    <submittedName>
        <fullName evidence="6">Uncharacterized protein</fullName>
    </submittedName>
</protein>
<keyword evidence="3" id="KW-0479">Metal-binding</keyword>